<evidence type="ECO:0000256" key="1">
    <source>
        <dbReference type="SAM" id="MobiDB-lite"/>
    </source>
</evidence>
<dbReference type="GO" id="GO:0004045">
    <property type="term" value="F:peptidyl-tRNA hydrolase activity"/>
    <property type="evidence" value="ECO:0007669"/>
    <property type="project" value="TreeGrafter"/>
</dbReference>
<dbReference type="Gene3D" id="3.30.160.20">
    <property type="match status" value="1"/>
</dbReference>
<accession>A0A7R8WVS7</accession>
<dbReference type="PANTHER" id="PTHR47814">
    <property type="entry name" value="PEPTIDYL-TRNA HYDROLASE ARFB"/>
    <property type="match status" value="1"/>
</dbReference>
<organism evidence="2">
    <name type="scientific">Cyprideis torosa</name>
    <dbReference type="NCBI Taxonomy" id="163714"/>
    <lineage>
        <taxon>Eukaryota</taxon>
        <taxon>Metazoa</taxon>
        <taxon>Ecdysozoa</taxon>
        <taxon>Arthropoda</taxon>
        <taxon>Crustacea</taxon>
        <taxon>Oligostraca</taxon>
        <taxon>Ostracoda</taxon>
        <taxon>Podocopa</taxon>
        <taxon>Podocopida</taxon>
        <taxon>Cytherocopina</taxon>
        <taxon>Cytheroidea</taxon>
        <taxon>Cytherideidae</taxon>
        <taxon>Cyprideis</taxon>
    </lineage>
</organism>
<protein>
    <submittedName>
        <fullName evidence="2">Uncharacterized protein</fullName>
    </submittedName>
</protein>
<feature type="non-terminal residue" evidence="2">
    <location>
        <position position="176"/>
    </location>
</feature>
<dbReference type="PANTHER" id="PTHR47814:SF1">
    <property type="entry name" value="PEPTIDYL-TRNA HYDROLASE ARFB"/>
    <property type="match status" value="1"/>
</dbReference>
<dbReference type="GO" id="GO:0072344">
    <property type="term" value="P:rescue of stalled ribosome"/>
    <property type="evidence" value="ECO:0007669"/>
    <property type="project" value="TreeGrafter"/>
</dbReference>
<reference evidence="2" key="1">
    <citation type="submission" date="2020-11" db="EMBL/GenBank/DDBJ databases">
        <authorList>
            <person name="Tran Van P."/>
        </authorList>
    </citation>
    <scope>NUCLEOTIDE SEQUENCE</scope>
</reference>
<sequence>MRFPRENKQESTPLTEKRPSLVYQPPQVDQAGKGTKPESIHSDSAPTGSFYLQPAAGELLKQLEEGNYEEFRHKQERLQGLKIMWPAYFFSLQKQEGEMATLLFDAAENGFGPTLLAEVDVTAYPQALELEGPGGQNVNKVSSAAQLRFDVKASSLPLEVKERLLTLRDSRISKEG</sequence>
<proteinExistence type="predicted"/>
<feature type="compositionally biased region" description="Basic and acidic residues" evidence="1">
    <location>
        <begin position="1"/>
        <end position="19"/>
    </location>
</feature>
<name>A0A7R8WVS7_9CRUS</name>
<dbReference type="EMBL" id="OB676635">
    <property type="protein sequence ID" value="CAD7236112.1"/>
    <property type="molecule type" value="Genomic_DNA"/>
</dbReference>
<dbReference type="AlphaFoldDB" id="A0A7R8WVS7"/>
<dbReference type="OrthoDB" id="277888at2759"/>
<feature type="region of interest" description="Disordered" evidence="1">
    <location>
        <begin position="1"/>
        <end position="48"/>
    </location>
</feature>
<dbReference type="GO" id="GO:0043022">
    <property type="term" value="F:ribosome binding"/>
    <property type="evidence" value="ECO:0007669"/>
    <property type="project" value="TreeGrafter"/>
</dbReference>
<gene>
    <name evidence="2" type="ORF">CTOB1V02_LOCUS13927</name>
</gene>
<evidence type="ECO:0000313" key="2">
    <source>
        <dbReference type="EMBL" id="CAD7236112.1"/>
    </source>
</evidence>
<dbReference type="SUPFAM" id="SSF110916">
    <property type="entry name" value="Peptidyl-tRNA hydrolase domain-like"/>
    <property type="match status" value="1"/>
</dbReference>